<evidence type="ECO:0000256" key="5">
    <source>
        <dbReference type="PIRNR" id="PIRNR005426"/>
    </source>
</evidence>
<comment type="similarity">
    <text evidence="1 5">Belongs to the flavin oxidoreductase frp family.</text>
</comment>
<dbReference type="InterPro" id="IPR029479">
    <property type="entry name" value="Nitroreductase"/>
</dbReference>
<evidence type="ECO:0000256" key="2">
    <source>
        <dbReference type="ARBA" id="ARBA00022630"/>
    </source>
</evidence>
<feature type="domain" description="Nitroreductase" evidence="6">
    <location>
        <begin position="39"/>
        <end position="192"/>
    </location>
</feature>
<dbReference type="PANTHER" id="PTHR43425:SF2">
    <property type="entry name" value="OXYGEN-INSENSITIVE NADPH NITROREDUCTASE"/>
    <property type="match status" value="1"/>
</dbReference>
<reference evidence="8" key="1">
    <citation type="journal article" date="2019" name="Int. J. Syst. Evol. Microbiol.">
        <title>The Global Catalogue of Microorganisms (GCM) 10K type strain sequencing project: providing services to taxonomists for standard genome sequencing and annotation.</title>
        <authorList>
            <consortium name="The Broad Institute Genomics Platform"/>
            <consortium name="The Broad Institute Genome Sequencing Center for Infectious Disease"/>
            <person name="Wu L."/>
            <person name="Ma J."/>
        </authorList>
    </citation>
    <scope>NUCLEOTIDE SEQUENCE [LARGE SCALE GENOMIC DNA]</scope>
    <source>
        <strain evidence="8">CCUG 50754</strain>
    </source>
</reference>
<keyword evidence="3 5" id="KW-0288">FMN</keyword>
<dbReference type="Proteomes" id="UP001597042">
    <property type="component" value="Unassembled WGS sequence"/>
</dbReference>
<protein>
    <submittedName>
        <fullName evidence="7">Nitroreductase family protein</fullName>
    </submittedName>
</protein>
<dbReference type="PANTHER" id="PTHR43425">
    <property type="entry name" value="OXYGEN-INSENSITIVE NADPH NITROREDUCTASE"/>
    <property type="match status" value="1"/>
</dbReference>
<evidence type="ECO:0000313" key="7">
    <source>
        <dbReference type="EMBL" id="MFD0780954.1"/>
    </source>
</evidence>
<dbReference type="Pfam" id="PF00881">
    <property type="entry name" value="Nitroreductase"/>
    <property type="match status" value="1"/>
</dbReference>
<evidence type="ECO:0000256" key="3">
    <source>
        <dbReference type="ARBA" id="ARBA00022643"/>
    </source>
</evidence>
<evidence type="ECO:0000259" key="6">
    <source>
        <dbReference type="Pfam" id="PF00881"/>
    </source>
</evidence>
<sequence>MTPTATSTPASPSLTARYAAPPTVPADVLTEVIAQQLRHHSVRRFASTDVGEHEMTAIIAAAQSASTSSNMQSWSVIEIRDPQRKHDAATLSGDQDFIRQAPVFLVFVADLARNRAVAERAGGTTTATEYMESTLIGFVDAALAAQNAALAAESLGLGITFVGSARNNPHELAELLELPHGVFPVAGMAIGHPHADEAAGVKPRLPQAVVRHRETYRPSTGDDIAAYDATVAEYHSSQGRPSDWADKIRVLVRDAGSLRGRETIRDDLARRGFPSR</sequence>
<dbReference type="RefSeq" id="WP_378752138.1">
    <property type="nucleotide sequence ID" value="NZ_JBHSSV010000008.1"/>
</dbReference>
<proteinExistence type="inferred from homology"/>
<dbReference type="SUPFAM" id="SSF55469">
    <property type="entry name" value="FMN-dependent nitroreductase-like"/>
    <property type="match status" value="1"/>
</dbReference>
<comment type="caution">
    <text evidence="7">The sequence shown here is derived from an EMBL/GenBank/DDBJ whole genome shotgun (WGS) entry which is preliminary data.</text>
</comment>
<name>A0ABW2ZQN4_9MICO</name>
<gene>
    <name evidence="7" type="ORF">ACFQZV_06535</name>
</gene>
<dbReference type="PIRSF" id="PIRSF005426">
    <property type="entry name" value="Frp"/>
    <property type="match status" value="1"/>
</dbReference>
<evidence type="ECO:0000256" key="4">
    <source>
        <dbReference type="ARBA" id="ARBA00023002"/>
    </source>
</evidence>
<keyword evidence="5" id="KW-0521">NADP</keyword>
<dbReference type="Gene3D" id="3.40.109.10">
    <property type="entry name" value="NADH Oxidase"/>
    <property type="match status" value="1"/>
</dbReference>
<evidence type="ECO:0000313" key="8">
    <source>
        <dbReference type="Proteomes" id="UP001597042"/>
    </source>
</evidence>
<dbReference type="InterPro" id="IPR016446">
    <property type="entry name" value="Flavin_OxRdtase_Frp"/>
</dbReference>
<keyword evidence="2 5" id="KW-0285">Flavoprotein</keyword>
<keyword evidence="8" id="KW-1185">Reference proteome</keyword>
<dbReference type="EMBL" id="JBHTIM010000001">
    <property type="protein sequence ID" value="MFD0780954.1"/>
    <property type="molecule type" value="Genomic_DNA"/>
</dbReference>
<keyword evidence="4 5" id="KW-0560">Oxidoreductase</keyword>
<accession>A0ABW2ZQN4</accession>
<evidence type="ECO:0000256" key="1">
    <source>
        <dbReference type="ARBA" id="ARBA00008366"/>
    </source>
</evidence>
<organism evidence="7 8">
    <name type="scientific">Microbacterium koreense</name>
    <dbReference type="NCBI Taxonomy" id="323761"/>
    <lineage>
        <taxon>Bacteria</taxon>
        <taxon>Bacillati</taxon>
        <taxon>Actinomycetota</taxon>
        <taxon>Actinomycetes</taxon>
        <taxon>Micrococcales</taxon>
        <taxon>Microbacteriaceae</taxon>
        <taxon>Microbacterium</taxon>
    </lineage>
</organism>
<dbReference type="InterPro" id="IPR000415">
    <property type="entry name" value="Nitroreductase-like"/>
</dbReference>